<proteinExistence type="predicted"/>
<sequence length="152" mass="18036">MWIANYDRLPTRSRLAEWGLPISPDCAFCSRYQETRDHLLLSCEFSVDIWKAVFSRCSPPPAMFTEWSELLSWIRSPASSKSSLLRKLVAQTVIYHIWRQRNNLIHNQKSIPPPIVFQGIDRDVRNIISSRRHRKLFRSLMALWFSSCWFCY</sequence>
<dbReference type="InterPro" id="IPR026960">
    <property type="entry name" value="RVT-Znf"/>
</dbReference>
<name>A0A9W3BVB0_RAPSA</name>
<evidence type="ECO:0000313" key="3">
    <source>
        <dbReference type="RefSeq" id="XP_056843211.1"/>
    </source>
</evidence>
<feature type="domain" description="Reverse transcriptase zinc-binding" evidence="1">
    <location>
        <begin position="1"/>
        <end position="50"/>
    </location>
</feature>
<dbReference type="OrthoDB" id="1103161at2759"/>
<dbReference type="RefSeq" id="XP_056843211.1">
    <property type="nucleotide sequence ID" value="XM_056987231.1"/>
</dbReference>
<organism evidence="2 3">
    <name type="scientific">Raphanus sativus</name>
    <name type="common">Radish</name>
    <name type="synonym">Raphanus raphanistrum var. sativus</name>
    <dbReference type="NCBI Taxonomy" id="3726"/>
    <lineage>
        <taxon>Eukaryota</taxon>
        <taxon>Viridiplantae</taxon>
        <taxon>Streptophyta</taxon>
        <taxon>Embryophyta</taxon>
        <taxon>Tracheophyta</taxon>
        <taxon>Spermatophyta</taxon>
        <taxon>Magnoliopsida</taxon>
        <taxon>eudicotyledons</taxon>
        <taxon>Gunneridae</taxon>
        <taxon>Pentapetalae</taxon>
        <taxon>rosids</taxon>
        <taxon>malvids</taxon>
        <taxon>Brassicales</taxon>
        <taxon>Brassicaceae</taxon>
        <taxon>Brassiceae</taxon>
        <taxon>Raphanus</taxon>
    </lineage>
</organism>
<dbReference type="Pfam" id="PF13966">
    <property type="entry name" value="zf-RVT"/>
    <property type="match status" value="1"/>
</dbReference>
<protein>
    <submittedName>
        <fullName evidence="3">Uncharacterized protein LOC130495738</fullName>
    </submittedName>
</protein>
<dbReference type="AlphaFoldDB" id="A0A9W3BVB0"/>
<dbReference type="GeneID" id="130495738"/>
<accession>A0A9W3BVB0</accession>
<reference evidence="2" key="1">
    <citation type="journal article" date="2019" name="Database">
        <title>The radish genome database (RadishGD): an integrated information resource for radish genomics.</title>
        <authorList>
            <person name="Yu H.J."/>
            <person name="Baek S."/>
            <person name="Lee Y.J."/>
            <person name="Cho A."/>
            <person name="Mun J.H."/>
        </authorList>
    </citation>
    <scope>NUCLEOTIDE SEQUENCE [LARGE SCALE GENOMIC DNA]</scope>
    <source>
        <strain evidence="2">cv. WK10039</strain>
    </source>
</reference>
<gene>
    <name evidence="3" type="primary">LOC130495738</name>
</gene>
<evidence type="ECO:0000313" key="2">
    <source>
        <dbReference type="Proteomes" id="UP000504610"/>
    </source>
</evidence>
<keyword evidence="2" id="KW-1185">Reference proteome</keyword>
<dbReference type="PANTHER" id="PTHR33116">
    <property type="entry name" value="REVERSE TRANSCRIPTASE ZINC-BINDING DOMAIN-CONTAINING PROTEIN-RELATED-RELATED"/>
    <property type="match status" value="1"/>
</dbReference>
<dbReference type="KEGG" id="rsz:130495738"/>
<dbReference type="Proteomes" id="UP000504610">
    <property type="component" value="Chromosome 6"/>
</dbReference>
<reference evidence="3" key="2">
    <citation type="submission" date="2025-08" db="UniProtKB">
        <authorList>
            <consortium name="RefSeq"/>
        </authorList>
    </citation>
    <scope>IDENTIFICATION</scope>
    <source>
        <tissue evidence="3">Leaf</tissue>
    </source>
</reference>
<dbReference type="PANTHER" id="PTHR33116:SF66">
    <property type="entry name" value="REVERSE TRANSCRIPTASE ZINC-BINDING DOMAIN-CONTAINING PROTEIN"/>
    <property type="match status" value="1"/>
</dbReference>
<evidence type="ECO:0000259" key="1">
    <source>
        <dbReference type="Pfam" id="PF13966"/>
    </source>
</evidence>